<dbReference type="EMBL" id="QLST01000004">
    <property type="protein sequence ID" value="RBA29055.1"/>
    <property type="molecule type" value="Genomic_DNA"/>
</dbReference>
<dbReference type="RefSeq" id="WP_113988485.1">
    <property type="nucleotide sequence ID" value="NZ_QLST01000004.1"/>
</dbReference>
<dbReference type="Proteomes" id="UP000253319">
    <property type="component" value="Unassembled WGS sequence"/>
</dbReference>
<evidence type="ECO:0000313" key="2">
    <source>
        <dbReference type="Proteomes" id="UP000253319"/>
    </source>
</evidence>
<keyword evidence="2" id="KW-1185">Reference proteome</keyword>
<reference evidence="1 2" key="1">
    <citation type="submission" date="2018-06" db="EMBL/GenBank/DDBJ databases">
        <title>Flavobacterium tibetense sp. nov., isolated from a wetland YonghuCo on Tibetan Plateau.</title>
        <authorList>
            <person name="Xing P."/>
            <person name="Phurbu D."/>
            <person name="Lu H."/>
        </authorList>
    </citation>
    <scope>NUCLEOTIDE SEQUENCE [LARGE SCALE GENOMIC DNA]</scope>
    <source>
        <strain evidence="1 2">YH5</strain>
    </source>
</reference>
<gene>
    <name evidence="1" type="ORF">DPN68_04650</name>
</gene>
<proteinExistence type="predicted"/>
<organism evidence="1 2">
    <name type="scientific">Flavobacterium tibetense</name>
    <dbReference type="NCBI Taxonomy" id="2233533"/>
    <lineage>
        <taxon>Bacteria</taxon>
        <taxon>Pseudomonadati</taxon>
        <taxon>Bacteroidota</taxon>
        <taxon>Flavobacteriia</taxon>
        <taxon>Flavobacteriales</taxon>
        <taxon>Flavobacteriaceae</taxon>
        <taxon>Flavobacterium</taxon>
    </lineage>
</organism>
<comment type="caution">
    <text evidence="1">The sequence shown here is derived from an EMBL/GenBank/DDBJ whole genome shotgun (WGS) entry which is preliminary data.</text>
</comment>
<sequence>MYKKSIHTFKLVAGALAVLCSVLIFQLVRNHSVHQEFETKSKLENIALQNQIDEIFGKYDSLKAATDANAYTSRPVIGEDFPKVVFEDDSKVANKINLLKTSIDKDKNEVVFLTNRISFNTKELNKLSFDDKKRANKKVHYLSAVNVNAKGVKILSDLYASSPEKNIQQIRVCFTLENNEFITKGDKNIYIQVVNPKNQIISVNNTSLETGETTLTYSEQVTAYFNQKDTDVCTYVNLEKNKTVKGKYLVNIYADFKKIGSTTFEYN</sequence>
<dbReference type="AlphaFoldDB" id="A0A365P3F2"/>
<evidence type="ECO:0000313" key="1">
    <source>
        <dbReference type="EMBL" id="RBA29055.1"/>
    </source>
</evidence>
<accession>A0A365P3F2</accession>
<protein>
    <submittedName>
        <fullName evidence="1">Uncharacterized protein</fullName>
    </submittedName>
</protein>
<name>A0A365P3F2_9FLAO</name>
<dbReference type="OrthoDB" id="1115172at2"/>